<organism evidence="1 2">
    <name type="scientific">Halorarum salinum</name>
    <dbReference type="NCBI Taxonomy" id="2743089"/>
    <lineage>
        <taxon>Archaea</taxon>
        <taxon>Methanobacteriati</taxon>
        <taxon>Methanobacteriota</taxon>
        <taxon>Stenosarchaea group</taxon>
        <taxon>Halobacteria</taxon>
        <taxon>Halobacteriales</taxon>
        <taxon>Haloferacaceae</taxon>
        <taxon>Halorarum</taxon>
    </lineage>
</organism>
<reference evidence="1 2" key="1">
    <citation type="submission" date="2020-06" db="EMBL/GenBank/DDBJ databases">
        <title>NJ-3-1, isolated from saline soil.</title>
        <authorList>
            <person name="Cui H.L."/>
            <person name="Shi X."/>
        </authorList>
    </citation>
    <scope>NUCLEOTIDE SEQUENCE [LARGE SCALE GENOMIC DNA]</scope>
    <source>
        <strain evidence="1 2">NJ-3-1</strain>
    </source>
</reference>
<accession>A0A7D5LBS2</accession>
<protein>
    <submittedName>
        <fullName evidence="1">Uncharacterized protein</fullName>
    </submittedName>
</protein>
<dbReference type="Proteomes" id="UP000509626">
    <property type="component" value="Chromosome"/>
</dbReference>
<dbReference type="RefSeq" id="WP_179269395.1">
    <property type="nucleotide sequence ID" value="NZ_CP058579.1"/>
</dbReference>
<sequence>MTGEDLPDDVGLAGKACGYTPTGADGPTPGVIRGSIREEDPETGVERARVLVDPEGKDVLVNTDRTRVEVF</sequence>
<proteinExistence type="predicted"/>
<evidence type="ECO:0000313" key="2">
    <source>
        <dbReference type="Proteomes" id="UP000509626"/>
    </source>
</evidence>
<dbReference type="KEGG" id="halu:HUG12_14175"/>
<name>A0A7D5LBS2_9EURY</name>
<dbReference type="GeneID" id="56038628"/>
<dbReference type="AlphaFoldDB" id="A0A7D5LBS2"/>
<gene>
    <name evidence="1" type="ORF">HUG12_14175</name>
</gene>
<keyword evidence="2" id="KW-1185">Reference proteome</keyword>
<dbReference type="EMBL" id="CP058579">
    <property type="protein sequence ID" value="QLG62810.1"/>
    <property type="molecule type" value="Genomic_DNA"/>
</dbReference>
<evidence type="ECO:0000313" key="1">
    <source>
        <dbReference type="EMBL" id="QLG62810.1"/>
    </source>
</evidence>